<dbReference type="AlphaFoldDB" id="A0A4C1Z635"/>
<comment type="subcellular location">
    <subcellularLocation>
        <location evidence="1">Cytoplasm</location>
    </subcellularLocation>
</comment>
<evidence type="ECO:0000313" key="11">
    <source>
        <dbReference type="EMBL" id="GBP82117.1"/>
    </source>
</evidence>
<reference evidence="11 12" key="1">
    <citation type="journal article" date="2019" name="Commun. Biol.">
        <title>The bagworm genome reveals a unique fibroin gene that provides high tensile strength.</title>
        <authorList>
            <person name="Kono N."/>
            <person name="Nakamura H."/>
            <person name="Ohtoshi R."/>
            <person name="Tomita M."/>
            <person name="Numata K."/>
            <person name="Arakawa K."/>
        </authorList>
    </citation>
    <scope>NUCLEOTIDE SEQUENCE [LARGE SCALE GENOMIC DNA]</scope>
</reference>
<keyword evidence="4" id="KW-0540">Nuclease</keyword>
<dbReference type="STRING" id="151549.A0A4C1Z635"/>
<dbReference type="PANTHER" id="PTHR16036">
    <property type="entry name" value="ANKYRIN REPEAT AND ZINC FINGER DOMAIN-CONTAINING PROTEIN 1"/>
    <property type="match status" value="1"/>
</dbReference>
<keyword evidence="8" id="KW-0040">ANK repeat</keyword>
<dbReference type="GO" id="GO:0004519">
    <property type="term" value="F:endonuclease activity"/>
    <property type="evidence" value="ECO:0007669"/>
    <property type="project" value="UniProtKB-KW"/>
</dbReference>
<dbReference type="PANTHER" id="PTHR16036:SF2">
    <property type="entry name" value="TRNA ENDONUCLEASE ANKZF1"/>
    <property type="match status" value="1"/>
</dbReference>
<dbReference type="Pfam" id="PF18826">
    <property type="entry name" value="bVLRF1"/>
    <property type="match status" value="1"/>
</dbReference>
<evidence type="ECO:0000256" key="5">
    <source>
        <dbReference type="ARBA" id="ARBA00022737"/>
    </source>
</evidence>
<keyword evidence="6" id="KW-0255">Endonuclease</keyword>
<dbReference type="OrthoDB" id="429841at2759"/>
<dbReference type="InterPro" id="IPR047139">
    <property type="entry name" value="ANKZ1/VMS1"/>
</dbReference>
<gene>
    <name evidence="11" type="primary">Ankzf1</name>
    <name evidence="11" type="ORF">EVAR_43463_1</name>
</gene>
<evidence type="ECO:0000256" key="1">
    <source>
        <dbReference type="ARBA" id="ARBA00004496"/>
    </source>
</evidence>
<evidence type="ECO:0000259" key="10">
    <source>
        <dbReference type="Pfam" id="PF18826"/>
    </source>
</evidence>
<dbReference type="GO" id="GO:0036503">
    <property type="term" value="P:ERAD pathway"/>
    <property type="evidence" value="ECO:0007669"/>
    <property type="project" value="TreeGrafter"/>
</dbReference>
<evidence type="ECO:0000256" key="8">
    <source>
        <dbReference type="ARBA" id="ARBA00023043"/>
    </source>
</evidence>
<evidence type="ECO:0000256" key="2">
    <source>
        <dbReference type="ARBA" id="ARBA00009262"/>
    </source>
</evidence>
<evidence type="ECO:0000256" key="4">
    <source>
        <dbReference type="ARBA" id="ARBA00022722"/>
    </source>
</evidence>
<evidence type="ECO:0000256" key="6">
    <source>
        <dbReference type="ARBA" id="ARBA00022759"/>
    </source>
</evidence>
<dbReference type="Proteomes" id="UP000299102">
    <property type="component" value="Unassembled WGS sequence"/>
</dbReference>
<keyword evidence="9" id="KW-0175">Coiled coil</keyword>
<comment type="similarity">
    <text evidence="2">Belongs to the ANKZF1/VMS1 family.</text>
</comment>
<protein>
    <submittedName>
        <fullName evidence="11">Ankyrin repeat and zinc finger domain-containing protein 1</fullName>
    </submittedName>
</protein>
<evidence type="ECO:0000256" key="3">
    <source>
        <dbReference type="ARBA" id="ARBA00022490"/>
    </source>
</evidence>
<keyword evidence="12" id="KW-1185">Reference proteome</keyword>
<evidence type="ECO:0000256" key="9">
    <source>
        <dbReference type="ARBA" id="ARBA00023054"/>
    </source>
</evidence>
<proteinExistence type="inferred from homology"/>
<dbReference type="GO" id="GO:0005737">
    <property type="term" value="C:cytoplasm"/>
    <property type="evidence" value="ECO:0007669"/>
    <property type="project" value="UniProtKB-SubCell"/>
</dbReference>
<accession>A0A4C1Z635</accession>
<organism evidence="11 12">
    <name type="scientific">Eumeta variegata</name>
    <name type="common">Bagworm moth</name>
    <name type="synonym">Eumeta japonica</name>
    <dbReference type="NCBI Taxonomy" id="151549"/>
    <lineage>
        <taxon>Eukaryota</taxon>
        <taxon>Metazoa</taxon>
        <taxon>Ecdysozoa</taxon>
        <taxon>Arthropoda</taxon>
        <taxon>Hexapoda</taxon>
        <taxon>Insecta</taxon>
        <taxon>Pterygota</taxon>
        <taxon>Neoptera</taxon>
        <taxon>Endopterygota</taxon>
        <taxon>Lepidoptera</taxon>
        <taxon>Glossata</taxon>
        <taxon>Ditrysia</taxon>
        <taxon>Tineoidea</taxon>
        <taxon>Psychidae</taxon>
        <taxon>Oiketicinae</taxon>
        <taxon>Eumeta</taxon>
    </lineage>
</organism>
<dbReference type="InterPro" id="IPR041175">
    <property type="entry name" value="VLRF1/Vms1"/>
</dbReference>
<evidence type="ECO:0000313" key="12">
    <source>
        <dbReference type="Proteomes" id="UP000299102"/>
    </source>
</evidence>
<evidence type="ECO:0000256" key="7">
    <source>
        <dbReference type="ARBA" id="ARBA00022801"/>
    </source>
</evidence>
<sequence>MYPVCMVFPKKNRDVKVIGMKWLKQKCHCSSCECMLLVDSLEVTSVHVVEQVPFTRAQQTAHYKHHWQCSQCNVIRAMIWLNSMLQDDNSSVSSDDSEVEDTGSTDLLLPPGIASIFSNTAVEIFRSGIHRRWPGDDSDISHLIDRFPYLVLASGRFSISVPVSFSNLICSLFCSLPCFQFCFCYNHSYSDLNKAEGCGWESLERVTSVTLMSHRREARRTLRLSPLNYDRLNGVRRNLRAVYSGGAIAVHKTLHSYLVRRGQGQAQSTRDQHGNMPKSAGASLRRYNQAQFIQVVAAAHRHYNLRSQQCVSGLLSRNRISNREEIDGEGGPPTKRSEIIGWFHTSLSNEKRLPQQIPASLPPHSPGSNRTGFLLDRTPAPLVSNGGQSDFVRHVTYRETKPSLGICMKILH</sequence>
<keyword evidence="3" id="KW-0963">Cytoplasm</keyword>
<feature type="domain" description="VLRF1" evidence="10">
    <location>
        <begin position="244"/>
        <end position="329"/>
    </location>
</feature>
<comment type="caution">
    <text evidence="11">The sequence shown here is derived from an EMBL/GenBank/DDBJ whole genome shotgun (WGS) entry which is preliminary data.</text>
</comment>
<name>A0A4C1Z635_EUMVA</name>
<dbReference type="EMBL" id="BGZK01001548">
    <property type="protein sequence ID" value="GBP82117.1"/>
    <property type="molecule type" value="Genomic_DNA"/>
</dbReference>
<keyword evidence="7" id="KW-0378">Hydrolase</keyword>
<keyword evidence="5" id="KW-0677">Repeat</keyword>
<dbReference type="GO" id="GO:0016787">
    <property type="term" value="F:hydrolase activity"/>
    <property type="evidence" value="ECO:0007669"/>
    <property type="project" value="UniProtKB-KW"/>
</dbReference>